<comment type="caution">
    <text evidence="3">The sequence shown here is derived from an EMBL/GenBank/DDBJ whole genome shotgun (WGS) entry which is preliminary data.</text>
</comment>
<keyword evidence="2" id="KW-1133">Transmembrane helix</keyword>
<feature type="region of interest" description="Disordered" evidence="1">
    <location>
        <begin position="95"/>
        <end position="116"/>
    </location>
</feature>
<keyword evidence="4" id="KW-1185">Reference proteome</keyword>
<evidence type="ECO:0000256" key="2">
    <source>
        <dbReference type="SAM" id="Phobius"/>
    </source>
</evidence>
<keyword evidence="2" id="KW-0472">Membrane</keyword>
<protein>
    <submittedName>
        <fullName evidence="3">Uncharacterized protein</fullName>
    </submittedName>
</protein>
<gene>
    <name evidence="3" type="ORF">CMV_006101</name>
</gene>
<evidence type="ECO:0000313" key="4">
    <source>
        <dbReference type="Proteomes" id="UP000737018"/>
    </source>
</evidence>
<dbReference type="AlphaFoldDB" id="A0A8J4RRJ9"/>
<proteinExistence type="predicted"/>
<dbReference type="Proteomes" id="UP000737018">
    <property type="component" value="Unassembled WGS sequence"/>
</dbReference>
<evidence type="ECO:0000313" key="3">
    <source>
        <dbReference type="EMBL" id="KAF3970187.1"/>
    </source>
</evidence>
<keyword evidence="2" id="KW-0812">Transmembrane</keyword>
<organism evidence="3 4">
    <name type="scientific">Castanea mollissima</name>
    <name type="common">Chinese chestnut</name>
    <dbReference type="NCBI Taxonomy" id="60419"/>
    <lineage>
        <taxon>Eukaryota</taxon>
        <taxon>Viridiplantae</taxon>
        <taxon>Streptophyta</taxon>
        <taxon>Embryophyta</taxon>
        <taxon>Tracheophyta</taxon>
        <taxon>Spermatophyta</taxon>
        <taxon>Magnoliopsida</taxon>
        <taxon>eudicotyledons</taxon>
        <taxon>Gunneridae</taxon>
        <taxon>Pentapetalae</taxon>
        <taxon>rosids</taxon>
        <taxon>fabids</taxon>
        <taxon>Fagales</taxon>
        <taxon>Fagaceae</taxon>
        <taxon>Castanea</taxon>
    </lineage>
</organism>
<dbReference type="EMBL" id="JRKL02000562">
    <property type="protein sequence ID" value="KAF3970187.1"/>
    <property type="molecule type" value="Genomic_DNA"/>
</dbReference>
<evidence type="ECO:0000256" key="1">
    <source>
        <dbReference type="SAM" id="MobiDB-lite"/>
    </source>
</evidence>
<sequence length="116" mass="12931">MRKSSITNKIKKKREGESRLWVIIGVMESSLVMMLLMVKGKMRVTLPATQNISPSPFSISRYPFSSVTPELGISPFHSLLSLSLQNHSLKLTAADADADQLRPTQAHRRSVETHAD</sequence>
<feature type="transmembrane region" description="Helical" evidence="2">
    <location>
        <begin position="20"/>
        <end position="38"/>
    </location>
</feature>
<accession>A0A8J4RRJ9</accession>
<name>A0A8J4RRJ9_9ROSI</name>
<reference evidence="3" key="1">
    <citation type="submission" date="2020-03" db="EMBL/GenBank/DDBJ databases">
        <title>Castanea mollissima Vanexum genome sequencing.</title>
        <authorList>
            <person name="Staton M."/>
        </authorList>
    </citation>
    <scope>NUCLEOTIDE SEQUENCE</scope>
    <source>
        <tissue evidence="3">Leaf</tissue>
    </source>
</reference>